<dbReference type="PROSITE" id="PS51257">
    <property type="entry name" value="PROKAR_LIPOPROTEIN"/>
    <property type="match status" value="1"/>
</dbReference>
<name>A0ABV5BN93_9LEPT</name>
<gene>
    <name evidence="1" type="ORF">ACE5IX_09715</name>
</gene>
<dbReference type="EMBL" id="JBHILJ010000004">
    <property type="protein sequence ID" value="MFB5736784.1"/>
    <property type="molecule type" value="Genomic_DNA"/>
</dbReference>
<evidence type="ECO:0000313" key="1">
    <source>
        <dbReference type="EMBL" id="MFB5736784.1"/>
    </source>
</evidence>
<dbReference type="Proteomes" id="UP001580391">
    <property type="component" value="Unassembled WGS sequence"/>
</dbReference>
<evidence type="ECO:0008006" key="3">
    <source>
        <dbReference type="Google" id="ProtNLM"/>
    </source>
</evidence>
<organism evidence="1 2">
    <name type="scientific">Leptospira wolffii</name>
    <dbReference type="NCBI Taxonomy" id="409998"/>
    <lineage>
        <taxon>Bacteria</taxon>
        <taxon>Pseudomonadati</taxon>
        <taxon>Spirochaetota</taxon>
        <taxon>Spirochaetia</taxon>
        <taxon>Leptospirales</taxon>
        <taxon>Leptospiraceae</taxon>
        <taxon>Leptospira</taxon>
    </lineage>
</organism>
<proteinExistence type="predicted"/>
<comment type="caution">
    <text evidence="1">The sequence shown here is derived from an EMBL/GenBank/DDBJ whole genome shotgun (WGS) entry which is preliminary data.</text>
</comment>
<reference evidence="1 2" key="1">
    <citation type="submission" date="2024-09" db="EMBL/GenBank/DDBJ databases">
        <title>Taxonomic and Genotyping Characterization of Leptospira Strains isolated from Multiple Sources in Colombia highlights the importance of intermediate species.</title>
        <authorList>
            <person name="Torres Higuera L."/>
            <person name="Rojas Tapias D."/>
            <person name="Jimenez Velasquez S."/>
            <person name="Renjifo Ibanez C."/>
        </authorList>
    </citation>
    <scope>NUCLEOTIDE SEQUENCE [LARGE SCALE GENOMIC DNA]</scope>
    <source>
        <strain evidence="1 2">Lep080</strain>
    </source>
</reference>
<accession>A0ABV5BN93</accession>
<sequence length="98" mass="11203">MRRKIFLATILSAIISIGCANHKYLVSKSETPRKSETYHLRIFTLWWFVPIYNDLDRKNVCPNSKIRMINMHTNLLGAVACGSTAFLFCPHTVGVECE</sequence>
<dbReference type="RefSeq" id="WP_135597636.1">
    <property type="nucleotide sequence ID" value="NZ_JBHILI010000005.1"/>
</dbReference>
<keyword evidence="2" id="KW-1185">Reference proteome</keyword>
<protein>
    <recommendedName>
        <fullName evidence="3">Lipoprotein</fullName>
    </recommendedName>
</protein>
<evidence type="ECO:0000313" key="2">
    <source>
        <dbReference type="Proteomes" id="UP001580391"/>
    </source>
</evidence>